<dbReference type="Proteomes" id="UP000321085">
    <property type="component" value="Unassembled WGS sequence"/>
</dbReference>
<dbReference type="OrthoDB" id="7347529at2"/>
<dbReference type="AlphaFoldDB" id="A0A512BXX3"/>
<sequence>MTFRTPKTRTVRWMAWDGCEEGVEHLDIRSDGGVLVATGVVVAAGERSFGLTYRLVIDDTWYVREAHLQTTSGHNLHLESDGRGAWRESGEARADLRDCTDIDIEATPFTNTLPIRRLGLRQDERAAIRPVYVRVPALTAEPGRQRYTALTPGALYRFESLDSLFRADLPVDPEGLVLDYPGLFRRII</sequence>
<organism evidence="1 2">
    <name type="scientific">Microvirga aerophila</name>
    <dbReference type="NCBI Taxonomy" id="670291"/>
    <lineage>
        <taxon>Bacteria</taxon>
        <taxon>Pseudomonadati</taxon>
        <taxon>Pseudomonadota</taxon>
        <taxon>Alphaproteobacteria</taxon>
        <taxon>Hyphomicrobiales</taxon>
        <taxon>Methylobacteriaceae</taxon>
        <taxon>Microvirga</taxon>
    </lineage>
</organism>
<dbReference type="Pfam" id="PF06475">
    <property type="entry name" value="Glycolipid_bind"/>
    <property type="match status" value="1"/>
</dbReference>
<protein>
    <submittedName>
        <fullName evidence="1">Transcriptional regulator</fullName>
    </submittedName>
</protein>
<dbReference type="RefSeq" id="WP_114185505.1">
    <property type="nucleotide sequence ID" value="NZ_BJYU01000075.1"/>
</dbReference>
<dbReference type="EMBL" id="BJYU01000075">
    <property type="protein sequence ID" value="GEO16798.1"/>
    <property type="molecule type" value="Genomic_DNA"/>
</dbReference>
<keyword evidence="2" id="KW-1185">Reference proteome</keyword>
<name>A0A512BXX3_9HYPH</name>
<evidence type="ECO:0000313" key="1">
    <source>
        <dbReference type="EMBL" id="GEO16798.1"/>
    </source>
</evidence>
<accession>A0A512BXX3</accession>
<proteinExistence type="predicted"/>
<dbReference type="InterPro" id="IPR009467">
    <property type="entry name" value="Glycolipid-bd_prot_put"/>
</dbReference>
<comment type="caution">
    <text evidence="1">The sequence shown here is derived from an EMBL/GenBank/DDBJ whole genome shotgun (WGS) entry which is preliminary data.</text>
</comment>
<evidence type="ECO:0000313" key="2">
    <source>
        <dbReference type="Proteomes" id="UP000321085"/>
    </source>
</evidence>
<gene>
    <name evidence="1" type="ORF">MAE02_44940</name>
</gene>
<dbReference type="SUPFAM" id="SSF159275">
    <property type="entry name" value="PA1994-like"/>
    <property type="match status" value="1"/>
</dbReference>
<reference evidence="1 2" key="1">
    <citation type="submission" date="2019-07" db="EMBL/GenBank/DDBJ databases">
        <title>Whole genome shotgun sequence of Microvirga aerophila NBRC 106136.</title>
        <authorList>
            <person name="Hosoyama A."/>
            <person name="Uohara A."/>
            <person name="Ohji S."/>
            <person name="Ichikawa N."/>
        </authorList>
    </citation>
    <scope>NUCLEOTIDE SEQUENCE [LARGE SCALE GENOMIC DNA]</scope>
    <source>
        <strain evidence="1 2">NBRC 106136</strain>
    </source>
</reference>